<dbReference type="Gramene" id="ONK68740">
    <property type="protein sequence ID" value="ONK68740"/>
    <property type="gene ID" value="A4U43_C05F15460"/>
</dbReference>
<gene>
    <name evidence="1" type="ORF">A4U43_C05F15460</name>
</gene>
<dbReference type="EMBL" id="CM007385">
    <property type="protein sequence ID" value="ONK68740.1"/>
    <property type="molecule type" value="Genomic_DNA"/>
</dbReference>
<keyword evidence="2" id="KW-1185">Reference proteome</keyword>
<reference evidence="2" key="1">
    <citation type="journal article" date="2017" name="Nat. Commun.">
        <title>The asparagus genome sheds light on the origin and evolution of a young Y chromosome.</title>
        <authorList>
            <person name="Harkess A."/>
            <person name="Zhou J."/>
            <person name="Xu C."/>
            <person name="Bowers J.E."/>
            <person name="Van der Hulst R."/>
            <person name="Ayyampalayam S."/>
            <person name="Mercati F."/>
            <person name="Riccardi P."/>
            <person name="McKain M.R."/>
            <person name="Kakrana A."/>
            <person name="Tang H."/>
            <person name="Ray J."/>
            <person name="Groenendijk J."/>
            <person name="Arikit S."/>
            <person name="Mathioni S.M."/>
            <person name="Nakano M."/>
            <person name="Shan H."/>
            <person name="Telgmann-Rauber A."/>
            <person name="Kanno A."/>
            <person name="Yue Z."/>
            <person name="Chen H."/>
            <person name="Li W."/>
            <person name="Chen Y."/>
            <person name="Xu X."/>
            <person name="Zhang Y."/>
            <person name="Luo S."/>
            <person name="Chen H."/>
            <person name="Gao J."/>
            <person name="Mao Z."/>
            <person name="Pires J.C."/>
            <person name="Luo M."/>
            <person name="Kudrna D."/>
            <person name="Wing R.A."/>
            <person name="Meyers B.C."/>
            <person name="Yi K."/>
            <person name="Kong H."/>
            <person name="Lavrijsen P."/>
            <person name="Sunseri F."/>
            <person name="Falavigna A."/>
            <person name="Ye Y."/>
            <person name="Leebens-Mack J.H."/>
            <person name="Chen G."/>
        </authorList>
    </citation>
    <scope>NUCLEOTIDE SEQUENCE [LARGE SCALE GENOMIC DNA]</scope>
    <source>
        <strain evidence="2">cv. DH0086</strain>
    </source>
</reference>
<proteinExistence type="predicted"/>
<evidence type="ECO:0000313" key="1">
    <source>
        <dbReference type="EMBL" id="ONK68740.1"/>
    </source>
</evidence>
<protein>
    <submittedName>
        <fullName evidence="1">Uncharacterized protein</fullName>
    </submittedName>
</protein>
<organism evidence="1 2">
    <name type="scientific">Asparagus officinalis</name>
    <name type="common">Garden asparagus</name>
    <dbReference type="NCBI Taxonomy" id="4686"/>
    <lineage>
        <taxon>Eukaryota</taxon>
        <taxon>Viridiplantae</taxon>
        <taxon>Streptophyta</taxon>
        <taxon>Embryophyta</taxon>
        <taxon>Tracheophyta</taxon>
        <taxon>Spermatophyta</taxon>
        <taxon>Magnoliopsida</taxon>
        <taxon>Liliopsida</taxon>
        <taxon>Asparagales</taxon>
        <taxon>Asparagaceae</taxon>
        <taxon>Asparagoideae</taxon>
        <taxon>Asparagus</taxon>
    </lineage>
</organism>
<name>A0A5P1EX67_ASPOF</name>
<dbReference type="Proteomes" id="UP000243459">
    <property type="component" value="Chromosome 5"/>
</dbReference>
<accession>A0A5P1EX67</accession>
<sequence length="148" mass="16906">MGSRWNSRLLSMGQALERSQERAVGRLEEIHTGDIRLERENSMVVVEFVVGFKGFRHCRRSHVGLEGFVVKYYSFHVNSDRKRGIIGCLARRCPNSSKADWRSDAGNTRSDSESSMEIVIRIRSRIQRIVESVEEASGIGGLYEVLFR</sequence>
<dbReference type="AlphaFoldDB" id="A0A5P1EX67"/>
<evidence type="ECO:0000313" key="2">
    <source>
        <dbReference type="Proteomes" id="UP000243459"/>
    </source>
</evidence>